<dbReference type="HOGENOM" id="CLU_045011_13_2_6"/>
<protein>
    <recommendedName>
        <fullName evidence="3">2-deoxyglucose-6-phosphatase</fullName>
    </recommendedName>
</protein>
<dbReference type="SFLD" id="SFLDG01135">
    <property type="entry name" value="C1.5.6:_HAD__Beta-PGM__Phospha"/>
    <property type="match status" value="1"/>
</dbReference>
<dbReference type="InterPro" id="IPR006439">
    <property type="entry name" value="HAD-SF_hydro_IA"/>
</dbReference>
<dbReference type="InterPro" id="IPR036412">
    <property type="entry name" value="HAD-like_sf"/>
</dbReference>
<dbReference type="RefSeq" id="WP_017820347.1">
    <property type="nucleotide sequence ID" value="NC_022359.1"/>
</dbReference>
<dbReference type="KEGG" id="vag:N646_4036"/>
<dbReference type="PRINTS" id="PR00413">
    <property type="entry name" value="HADHALOGNASE"/>
</dbReference>
<dbReference type="NCBIfam" id="NF008087">
    <property type="entry name" value="PRK10826.1"/>
    <property type="match status" value="1"/>
</dbReference>
<dbReference type="NCBIfam" id="TIGR01509">
    <property type="entry name" value="HAD-SF-IA-v3"/>
    <property type="match status" value="1"/>
</dbReference>
<evidence type="ECO:0000313" key="1">
    <source>
        <dbReference type="EMBL" id="AGV19845.1"/>
    </source>
</evidence>
<sequence length="241" mass="26928">MIYAAVFDMDGLLIDSEPLWKEAEKQVFSSVGVQVTEVLSKQTATMTTGEVTRFWYERNPWQEKSLEEVENAVVDKVEALIIEKGCELEGVTETLKLLKEKGFKIGLSTNSPYQLIPIILNKLGIASYFDAISSSDDVEQGKPEPDVYLLTINKLGVNSSNCIAFEDSYSGMLAATRANIKTVVIPQPDKFYQEFNEASLKLQKLSEFNESHLASLMDLNLKETIAPTPHESFLEEGLDCE</sequence>
<dbReference type="Gene3D" id="1.10.150.240">
    <property type="entry name" value="Putative phosphatase, domain 2"/>
    <property type="match status" value="1"/>
</dbReference>
<dbReference type="Gene3D" id="3.40.50.1000">
    <property type="entry name" value="HAD superfamily/HAD-like"/>
    <property type="match status" value="1"/>
</dbReference>
<reference evidence="1 2" key="1">
    <citation type="journal article" date="2015" name="Genome Announc.">
        <title>Complete genome sequence of Vibrio alginolyticus ATCC 17749.</title>
        <authorList>
            <person name="Liu X.F."/>
            <person name="Cao Y."/>
            <person name="Zhang H.L."/>
            <person name="Chen Y.J."/>
            <person name="Hu C.J."/>
        </authorList>
    </citation>
    <scope>NUCLEOTIDE SEQUENCE [LARGE SCALE GENOMIC DNA]</scope>
    <source>
        <strain evidence="2">ATCC 17749 / DSM 2171 / NBRC 15630 / NCIMB 1903 / NCTC 12160 / XII-53</strain>
    </source>
</reference>
<dbReference type="SFLD" id="SFLDG01129">
    <property type="entry name" value="C1.5:_HAD__Beta-PGM__Phosphata"/>
    <property type="match status" value="1"/>
</dbReference>
<dbReference type="InterPro" id="IPR041492">
    <property type="entry name" value="HAD_2"/>
</dbReference>
<dbReference type="InterPro" id="IPR023198">
    <property type="entry name" value="PGP-like_dom2"/>
</dbReference>
<organism evidence="1 2">
    <name type="scientific">Vibrio alginolyticus (strain ATCC 17749 / DSM 2171 / NBRC 15630 / NCIMB 1903 / NCTC 12160 / XII-53)</name>
    <dbReference type="NCBI Taxonomy" id="1219076"/>
    <lineage>
        <taxon>Bacteria</taxon>
        <taxon>Pseudomonadati</taxon>
        <taxon>Pseudomonadota</taxon>
        <taxon>Gammaproteobacteria</taxon>
        <taxon>Vibrionales</taxon>
        <taxon>Vibrionaceae</taxon>
        <taxon>Vibrio</taxon>
    </lineage>
</organism>
<dbReference type="SFLD" id="SFLDS00003">
    <property type="entry name" value="Haloacid_Dehalogenase"/>
    <property type="match status" value="1"/>
</dbReference>
<evidence type="ECO:0000313" key="2">
    <source>
        <dbReference type="Proteomes" id="UP000016714"/>
    </source>
</evidence>
<dbReference type="PANTHER" id="PTHR18901:SF38">
    <property type="entry name" value="PSEUDOURIDINE-5'-PHOSPHATASE"/>
    <property type="match status" value="1"/>
</dbReference>
<dbReference type="Proteomes" id="UP000016714">
    <property type="component" value="Chromosome 2"/>
</dbReference>
<proteinExistence type="predicted"/>
<name>A0A2I3CQP9_VIBAX</name>
<dbReference type="PANTHER" id="PTHR18901">
    <property type="entry name" value="2-DEOXYGLUCOSE-6-PHOSPHATE PHOSPHATASE 2"/>
    <property type="match status" value="1"/>
</dbReference>
<dbReference type="SUPFAM" id="SSF56784">
    <property type="entry name" value="HAD-like"/>
    <property type="match status" value="1"/>
</dbReference>
<gene>
    <name evidence="1" type="ORF">N646_4036</name>
</gene>
<accession>A0A2I3CQP9</accession>
<dbReference type="InterPro" id="IPR023214">
    <property type="entry name" value="HAD_sf"/>
</dbReference>
<dbReference type="EMBL" id="CP006719">
    <property type="protein sequence ID" value="AGV19845.1"/>
    <property type="molecule type" value="Genomic_DNA"/>
</dbReference>
<evidence type="ECO:0008006" key="3">
    <source>
        <dbReference type="Google" id="ProtNLM"/>
    </source>
</evidence>
<dbReference type="Pfam" id="PF13419">
    <property type="entry name" value="HAD_2"/>
    <property type="match status" value="1"/>
</dbReference>
<dbReference type="AlphaFoldDB" id="A0A2I3CQP9"/>